<dbReference type="GO" id="GO:0005886">
    <property type="term" value="C:plasma membrane"/>
    <property type="evidence" value="ECO:0007669"/>
    <property type="project" value="TreeGrafter"/>
</dbReference>
<name>A0A2U1KGG2_ARTAN</name>
<keyword evidence="2" id="KW-0808">Transferase</keyword>
<dbReference type="InterPro" id="IPR001245">
    <property type="entry name" value="Ser-Thr/Tyr_kinase_cat_dom"/>
</dbReference>
<dbReference type="GO" id="GO:0009506">
    <property type="term" value="C:plasmodesma"/>
    <property type="evidence" value="ECO:0007669"/>
    <property type="project" value="TreeGrafter"/>
</dbReference>
<feature type="domain" description="Protein kinase" evidence="7">
    <location>
        <begin position="25"/>
        <end position="430"/>
    </location>
</feature>
<sequence length="592" mass="69495">MASSMEGFEHLEIQLEEIKLATNNFNEENVIGHGGFGKVYKGELSHSHTEGKSMVALKRLDRKHGQGDAEFHKEVRMLSRYRHENIISLLGFSHGRDEMILVYDKGQLKVIHVPMWKESYEEKKLDRIILEDIKQQMNLRSLETFSGIAYQCLKRLRKERPTMSLVVEKLEIALQMQVLPKEYIEIANAAVDPLLCRSLEEFKKLLSKGVLLNGGKTWLSVNEKGEHIERIYIEACNPQLTYFSINQEELLRHPTGDIVNSRFPGGRCYYYDDAFKARVRGEYLTPHISYTLNLIFRYRYESNVNEYNPLRYEVDRESKVFIIYPSYMREDGWFIAPLYHFTTQHTTADLQFHFEYRQFTLVVAGIEFQPSEEKVELPVFEEYQHIVDGVSQSLFYTSLQELKQILSKGIHLKDYKTWFSLNEKGQHCHMISMEDCLIPSEDSTPQYVSNRYSRFPAGLYQTNYEEFTTHVKTQFLSPSIIYTVNLVCDFSVYHEQGYGKLKYKLRGETTTSTVNLANLRKVDDWLCRVELFQFTSDGSIVELEITFDYHGFNLEVEGILFQPLEKVEDNTEKRTMKKYIYSSIGKWFRFNN</sequence>
<feature type="binding site" evidence="6">
    <location>
        <position position="58"/>
    </location>
    <ligand>
        <name>ATP</name>
        <dbReference type="ChEBI" id="CHEBI:30616"/>
    </ligand>
</feature>
<dbReference type="PANTHER" id="PTHR27003:SF467">
    <property type="entry name" value="PROTEIN KINASE DOMAIN-CONTAINING PROTEIN"/>
    <property type="match status" value="1"/>
</dbReference>
<reference evidence="8 9" key="1">
    <citation type="journal article" date="2018" name="Mol. Plant">
        <title>The genome of Artemisia annua provides insight into the evolution of Asteraceae family and artemisinin biosynthesis.</title>
        <authorList>
            <person name="Shen Q."/>
            <person name="Zhang L."/>
            <person name="Liao Z."/>
            <person name="Wang S."/>
            <person name="Yan T."/>
            <person name="Shi P."/>
            <person name="Liu M."/>
            <person name="Fu X."/>
            <person name="Pan Q."/>
            <person name="Wang Y."/>
            <person name="Lv Z."/>
            <person name="Lu X."/>
            <person name="Zhang F."/>
            <person name="Jiang W."/>
            <person name="Ma Y."/>
            <person name="Chen M."/>
            <person name="Hao X."/>
            <person name="Li L."/>
            <person name="Tang Y."/>
            <person name="Lv G."/>
            <person name="Zhou Y."/>
            <person name="Sun X."/>
            <person name="Brodelius P.E."/>
            <person name="Rose J.K.C."/>
            <person name="Tang K."/>
        </authorList>
    </citation>
    <scope>NUCLEOTIDE SEQUENCE [LARGE SCALE GENOMIC DNA]</scope>
    <source>
        <strain evidence="9">cv. Huhao1</strain>
        <tissue evidence="8">Leaf</tissue>
    </source>
</reference>
<dbReference type="SUPFAM" id="SSF56112">
    <property type="entry name" value="Protein kinase-like (PK-like)"/>
    <property type="match status" value="1"/>
</dbReference>
<dbReference type="GO" id="GO:0030246">
    <property type="term" value="F:carbohydrate binding"/>
    <property type="evidence" value="ECO:0007669"/>
    <property type="project" value="UniProtKB-KW"/>
</dbReference>
<evidence type="ECO:0000259" key="7">
    <source>
        <dbReference type="PROSITE" id="PS50011"/>
    </source>
</evidence>
<dbReference type="PROSITE" id="PS50011">
    <property type="entry name" value="PROTEIN_KINASE_DOM"/>
    <property type="match status" value="1"/>
</dbReference>
<dbReference type="InterPro" id="IPR045272">
    <property type="entry name" value="ANXUR1/2-like"/>
</dbReference>
<keyword evidence="8" id="KW-0430">Lectin</keyword>
<dbReference type="Pfam" id="PF07714">
    <property type="entry name" value="PK_Tyr_Ser-Thr"/>
    <property type="match status" value="1"/>
</dbReference>
<gene>
    <name evidence="8" type="ORF">CTI12_AA605450</name>
</gene>
<evidence type="ECO:0000256" key="5">
    <source>
        <dbReference type="ARBA" id="ARBA00022840"/>
    </source>
</evidence>
<dbReference type="Gene3D" id="1.10.510.10">
    <property type="entry name" value="Transferase(Phosphotransferase) domain 1"/>
    <property type="match status" value="1"/>
</dbReference>
<dbReference type="EMBL" id="PKPP01019192">
    <property type="protein sequence ID" value="PWA35874.1"/>
    <property type="molecule type" value="Genomic_DNA"/>
</dbReference>
<dbReference type="InterPro" id="IPR000719">
    <property type="entry name" value="Prot_kinase_dom"/>
</dbReference>
<dbReference type="GO" id="GO:0004714">
    <property type="term" value="F:transmembrane receptor protein tyrosine kinase activity"/>
    <property type="evidence" value="ECO:0007669"/>
    <property type="project" value="InterPro"/>
</dbReference>
<evidence type="ECO:0000256" key="6">
    <source>
        <dbReference type="PROSITE-ProRule" id="PRU10141"/>
    </source>
</evidence>
<dbReference type="Gene3D" id="3.30.200.20">
    <property type="entry name" value="Phosphorylase Kinase, domain 1"/>
    <property type="match status" value="1"/>
</dbReference>
<dbReference type="PROSITE" id="PS00107">
    <property type="entry name" value="PROTEIN_KINASE_ATP"/>
    <property type="match status" value="1"/>
</dbReference>
<dbReference type="FunFam" id="3.30.200.20:FF:000039">
    <property type="entry name" value="receptor-like protein kinase FERONIA"/>
    <property type="match status" value="1"/>
</dbReference>
<dbReference type="GO" id="GO:0004674">
    <property type="term" value="F:protein serine/threonine kinase activity"/>
    <property type="evidence" value="ECO:0007669"/>
    <property type="project" value="UniProtKB-KW"/>
</dbReference>
<comment type="caution">
    <text evidence="8">The sequence shown here is derived from an EMBL/GenBank/DDBJ whole genome shotgun (WGS) entry which is preliminary data.</text>
</comment>
<dbReference type="InterPro" id="IPR011009">
    <property type="entry name" value="Kinase-like_dom_sf"/>
</dbReference>
<keyword evidence="4" id="KW-0418">Kinase</keyword>
<evidence type="ECO:0000313" key="9">
    <source>
        <dbReference type="Proteomes" id="UP000245207"/>
    </source>
</evidence>
<proteinExistence type="predicted"/>
<organism evidence="8 9">
    <name type="scientific">Artemisia annua</name>
    <name type="common">Sweet wormwood</name>
    <dbReference type="NCBI Taxonomy" id="35608"/>
    <lineage>
        <taxon>Eukaryota</taxon>
        <taxon>Viridiplantae</taxon>
        <taxon>Streptophyta</taxon>
        <taxon>Embryophyta</taxon>
        <taxon>Tracheophyta</taxon>
        <taxon>Spermatophyta</taxon>
        <taxon>Magnoliopsida</taxon>
        <taxon>eudicotyledons</taxon>
        <taxon>Gunneridae</taxon>
        <taxon>Pentapetalae</taxon>
        <taxon>asterids</taxon>
        <taxon>campanulids</taxon>
        <taxon>Asterales</taxon>
        <taxon>Asteraceae</taxon>
        <taxon>Asteroideae</taxon>
        <taxon>Anthemideae</taxon>
        <taxon>Artemisiinae</taxon>
        <taxon>Artemisia</taxon>
    </lineage>
</organism>
<accession>A0A2U1KGG2</accession>
<evidence type="ECO:0000313" key="8">
    <source>
        <dbReference type="EMBL" id="PWA35874.1"/>
    </source>
</evidence>
<keyword evidence="3 6" id="KW-0547">Nucleotide-binding</keyword>
<dbReference type="GO" id="GO:0005524">
    <property type="term" value="F:ATP binding"/>
    <property type="evidence" value="ECO:0007669"/>
    <property type="project" value="UniProtKB-UniRule"/>
</dbReference>
<evidence type="ECO:0000256" key="4">
    <source>
        <dbReference type="ARBA" id="ARBA00022777"/>
    </source>
</evidence>
<dbReference type="OrthoDB" id="4062651at2759"/>
<keyword evidence="9" id="KW-1185">Reference proteome</keyword>
<dbReference type="AlphaFoldDB" id="A0A2U1KGG2"/>
<dbReference type="Proteomes" id="UP000245207">
    <property type="component" value="Unassembled WGS sequence"/>
</dbReference>
<dbReference type="PANTHER" id="PTHR27003">
    <property type="entry name" value="OS07G0166700 PROTEIN"/>
    <property type="match status" value="1"/>
</dbReference>
<protein>
    <submittedName>
        <fullName evidence="8">Concanavalin A-like lectin/glucanase, subgroup</fullName>
    </submittedName>
</protein>
<evidence type="ECO:0000256" key="2">
    <source>
        <dbReference type="ARBA" id="ARBA00022679"/>
    </source>
</evidence>
<keyword evidence="5 6" id="KW-0067">ATP-binding</keyword>
<keyword evidence="1" id="KW-0723">Serine/threonine-protein kinase</keyword>
<dbReference type="InterPro" id="IPR017441">
    <property type="entry name" value="Protein_kinase_ATP_BS"/>
</dbReference>
<evidence type="ECO:0000256" key="3">
    <source>
        <dbReference type="ARBA" id="ARBA00022741"/>
    </source>
</evidence>
<evidence type="ECO:0000256" key="1">
    <source>
        <dbReference type="ARBA" id="ARBA00022527"/>
    </source>
</evidence>